<evidence type="ECO:0000313" key="2">
    <source>
        <dbReference type="WBParaSite" id="jg13775"/>
    </source>
</evidence>
<proteinExistence type="predicted"/>
<sequence>MIAVYLLEVQPFEWVVKADGLKISRRHQFPYSSVEYLEVYGDLDIENVFCLEIELPWKPRSSPPLLSGSGAQNGLCGQAIRASSRLGQQLLKLQCQSSVPQSLICGCGSECST</sequence>
<protein>
    <submittedName>
        <fullName evidence="2">Uncharacterized protein</fullName>
    </submittedName>
</protein>
<dbReference type="AlphaFoldDB" id="A0A915CZ07"/>
<dbReference type="WBParaSite" id="jg13775">
    <property type="protein sequence ID" value="jg13775"/>
    <property type="gene ID" value="jg13775"/>
</dbReference>
<dbReference type="Proteomes" id="UP000887574">
    <property type="component" value="Unplaced"/>
</dbReference>
<reference evidence="2" key="1">
    <citation type="submission" date="2022-11" db="UniProtKB">
        <authorList>
            <consortium name="WormBaseParasite"/>
        </authorList>
    </citation>
    <scope>IDENTIFICATION</scope>
</reference>
<evidence type="ECO:0000313" key="1">
    <source>
        <dbReference type="Proteomes" id="UP000887574"/>
    </source>
</evidence>
<accession>A0A915CZ07</accession>
<keyword evidence="1" id="KW-1185">Reference proteome</keyword>
<organism evidence="1 2">
    <name type="scientific">Ditylenchus dipsaci</name>
    <dbReference type="NCBI Taxonomy" id="166011"/>
    <lineage>
        <taxon>Eukaryota</taxon>
        <taxon>Metazoa</taxon>
        <taxon>Ecdysozoa</taxon>
        <taxon>Nematoda</taxon>
        <taxon>Chromadorea</taxon>
        <taxon>Rhabditida</taxon>
        <taxon>Tylenchina</taxon>
        <taxon>Tylenchomorpha</taxon>
        <taxon>Sphaerularioidea</taxon>
        <taxon>Anguinidae</taxon>
        <taxon>Anguininae</taxon>
        <taxon>Ditylenchus</taxon>
    </lineage>
</organism>
<name>A0A915CZ07_9BILA</name>